<dbReference type="CDD" id="cd00118">
    <property type="entry name" value="LysM"/>
    <property type="match status" value="1"/>
</dbReference>
<keyword evidence="4" id="KW-1185">Reference proteome</keyword>
<feature type="region of interest" description="Disordered" evidence="1">
    <location>
        <begin position="318"/>
        <end position="348"/>
    </location>
</feature>
<protein>
    <recommendedName>
        <fullName evidence="2">LysM domain-containing protein</fullName>
    </recommendedName>
</protein>
<sequence>MSSNNGIIDTFSPGAASTNTGSRSTSTVRPRTRRLISVDDVTDEDYGRPMQPTGLSTTTLSRDSSAVRSRGATPSPHTSRGASPLPMRHPSRATESINRDNLNGFGGSLGGHSQTGKAQIKFPDSSRAAVDFLDASWTSLQSLASSFLGSDIARPAPNGTARTHTRKPSRPDPYMSATPKTPSAWGPSAPSTSEIAAGTKEERQAMLQAKKREALLLADTGSEPSRDIRHKRRDSSDQTDHSAIDPKQDEEALAYIHHVQPNDSITGVAIKYGCQPAIFRKANGFWPSDSIQSRKTVLLPVASCSVKGRPVRAPAEVDLLGGNTSNRDSLEDLSGSSIAPAPSSGTRAFSAEEEASTEVPLEGEADRIWKHQSWVQIDGFSAPVEIGRVPRRALGFFPRTRRKSLSYTDSEPRSSVSGRERTATLSSTLSSPTESPLSQASTAQNRSTTDPSRARTMSNSKPRPHHQRQRSNIQLVGTGVGTLDRNAMAPGPALDGLTRFVAQHLPNLAPAPAPPGLGRTPSEYAAATATASTASTSLDNIGGAVEGWVRKMTTRAKAGLSDLQQGAQAYQSNSRAGISRRGMGDLIELNDGMESRNSSGLLSETPRKPDLNRSGSNLHDASSLRGRFASPSSPGPSRTRTGGSNLGYGDRVKDD</sequence>
<evidence type="ECO:0000256" key="1">
    <source>
        <dbReference type="SAM" id="MobiDB-lite"/>
    </source>
</evidence>
<dbReference type="EMBL" id="NIDN02000157">
    <property type="protein sequence ID" value="RLL95341.1"/>
    <property type="molecule type" value="Genomic_DNA"/>
</dbReference>
<name>A0A229X5X2_9EURO</name>
<dbReference type="InterPro" id="IPR018392">
    <property type="entry name" value="LysM"/>
</dbReference>
<dbReference type="PANTHER" id="PTHR20932">
    <property type="entry name" value="LYSM AND PUTATIVE PEPTIDOGLYCAN-BINDING DOMAIN-CONTAINING PROTEIN"/>
    <property type="match status" value="1"/>
</dbReference>
<feature type="region of interest" description="Disordered" evidence="1">
    <location>
        <begin position="217"/>
        <end position="244"/>
    </location>
</feature>
<comment type="caution">
    <text evidence="3">The sequence shown here is derived from an EMBL/GenBank/DDBJ whole genome shotgun (WGS) entry which is preliminary data.</text>
</comment>
<feature type="region of interest" description="Disordered" evidence="1">
    <location>
        <begin position="150"/>
        <end position="194"/>
    </location>
</feature>
<proteinExistence type="predicted"/>
<dbReference type="InterPro" id="IPR036779">
    <property type="entry name" value="LysM_dom_sf"/>
</dbReference>
<dbReference type="PROSITE" id="PS51782">
    <property type="entry name" value="LYSM"/>
    <property type="match status" value="1"/>
</dbReference>
<dbReference type="InterPro" id="IPR045030">
    <property type="entry name" value="LYSM1-4"/>
</dbReference>
<accession>A0A229X5X2</accession>
<feature type="compositionally biased region" description="Basic and acidic residues" evidence="1">
    <location>
        <begin position="234"/>
        <end position="244"/>
    </location>
</feature>
<feature type="region of interest" description="Disordered" evidence="1">
    <location>
        <begin position="404"/>
        <end position="475"/>
    </location>
</feature>
<dbReference type="PANTHER" id="PTHR20932:SF8">
    <property type="entry name" value="LD22649P"/>
    <property type="match status" value="1"/>
</dbReference>
<feature type="compositionally biased region" description="Polar residues" evidence="1">
    <location>
        <begin position="439"/>
        <end position="461"/>
    </location>
</feature>
<evidence type="ECO:0000259" key="2">
    <source>
        <dbReference type="PROSITE" id="PS51782"/>
    </source>
</evidence>
<dbReference type="OrthoDB" id="2192830at2759"/>
<dbReference type="Proteomes" id="UP000215289">
    <property type="component" value="Unassembled WGS sequence"/>
</dbReference>
<feature type="compositionally biased region" description="Low complexity" evidence="1">
    <location>
        <begin position="334"/>
        <end position="345"/>
    </location>
</feature>
<feature type="compositionally biased region" description="Polar residues" evidence="1">
    <location>
        <begin position="405"/>
        <end position="417"/>
    </location>
</feature>
<feature type="region of interest" description="Disordered" evidence="1">
    <location>
        <begin position="1"/>
        <end position="118"/>
    </location>
</feature>
<dbReference type="Gene3D" id="3.10.350.10">
    <property type="entry name" value="LysM domain"/>
    <property type="match status" value="1"/>
</dbReference>
<dbReference type="AlphaFoldDB" id="A0A229X5X2"/>
<organism evidence="3 4">
    <name type="scientific">Aspergillus turcosus</name>
    <dbReference type="NCBI Taxonomy" id="1245748"/>
    <lineage>
        <taxon>Eukaryota</taxon>
        <taxon>Fungi</taxon>
        <taxon>Dikarya</taxon>
        <taxon>Ascomycota</taxon>
        <taxon>Pezizomycotina</taxon>
        <taxon>Eurotiomycetes</taxon>
        <taxon>Eurotiomycetidae</taxon>
        <taxon>Eurotiales</taxon>
        <taxon>Aspergillaceae</taxon>
        <taxon>Aspergillus</taxon>
        <taxon>Aspergillus subgen. Fumigati</taxon>
    </lineage>
</organism>
<evidence type="ECO:0000313" key="4">
    <source>
        <dbReference type="Proteomes" id="UP000215289"/>
    </source>
</evidence>
<reference evidence="3 4" key="1">
    <citation type="submission" date="2018-08" db="EMBL/GenBank/DDBJ databases">
        <title>Draft genome sequences of two Aspergillus turcosus clinical strains isolated from bronchoalveolar lavage fluid: one azole-susceptible and the other azole-resistant.</title>
        <authorList>
            <person name="Parent-Michaud M."/>
            <person name="Dufresne P.J."/>
            <person name="Fournier E."/>
            <person name="Martineau C."/>
            <person name="Moreira S."/>
            <person name="Perkins V."/>
            <person name="De Repentigny L."/>
            <person name="Dufresne S.F."/>
        </authorList>
    </citation>
    <scope>NUCLEOTIDE SEQUENCE [LARGE SCALE GENOMIC DNA]</scope>
    <source>
        <strain evidence="3">HMR AF 1038</strain>
    </source>
</reference>
<evidence type="ECO:0000313" key="3">
    <source>
        <dbReference type="EMBL" id="RLL95341.1"/>
    </source>
</evidence>
<feature type="region of interest" description="Disordered" evidence="1">
    <location>
        <begin position="590"/>
        <end position="655"/>
    </location>
</feature>
<feature type="compositionally biased region" description="Low complexity" evidence="1">
    <location>
        <begin position="630"/>
        <end position="643"/>
    </location>
</feature>
<feature type="compositionally biased region" description="Low complexity" evidence="1">
    <location>
        <begin position="424"/>
        <end position="438"/>
    </location>
</feature>
<gene>
    <name evidence="3" type="ORF">CFD26_104474</name>
</gene>
<feature type="compositionally biased region" description="Polar residues" evidence="1">
    <location>
        <begin position="53"/>
        <end position="67"/>
    </location>
</feature>
<feature type="domain" description="LysM" evidence="2">
    <location>
        <begin position="255"/>
        <end position="299"/>
    </location>
</feature>